<dbReference type="EMBL" id="HACG01034512">
    <property type="protein sequence ID" value="CEK81377.1"/>
    <property type="molecule type" value="Transcribed_RNA"/>
</dbReference>
<gene>
    <name evidence="1" type="primary">ORF125743</name>
</gene>
<name>A0A0B7ALD6_9EUPU</name>
<reference evidence="1" key="1">
    <citation type="submission" date="2014-12" db="EMBL/GenBank/DDBJ databases">
        <title>Insight into the proteome of Arion vulgaris.</title>
        <authorList>
            <person name="Aradska J."/>
            <person name="Bulat T."/>
            <person name="Smidak R."/>
            <person name="Sarate P."/>
            <person name="Gangsoo J."/>
            <person name="Sialana F."/>
            <person name="Bilban M."/>
            <person name="Lubec G."/>
        </authorList>
    </citation>
    <scope>NUCLEOTIDE SEQUENCE</scope>
    <source>
        <tissue evidence="1">Skin</tissue>
    </source>
</reference>
<protein>
    <submittedName>
        <fullName evidence="1">Uncharacterized protein</fullName>
    </submittedName>
</protein>
<organism evidence="1">
    <name type="scientific">Arion vulgaris</name>
    <dbReference type="NCBI Taxonomy" id="1028688"/>
    <lineage>
        <taxon>Eukaryota</taxon>
        <taxon>Metazoa</taxon>
        <taxon>Spiralia</taxon>
        <taxon>Lophotrochozoa</taxon>
        <taxon>Mollusca</taxon>
        <taxon>Gastropoda</taxon>
        <taxon>Heterobranchia</taxon>
        <taxon>Euthyneura</taxon>
        <taxon>Panpulmonata</taxon>
        <taxon>Eupulmonata</taxon>
        <taxon>Stylommatophora</taxon>
        <taxon>Helicina</taxon>
        <taxon>Arionoidea</taxon>
        <taxon>Arionidae</taxon>
        <taxon>Arion</taxon>
    </lineage>
</organism>
<proteinExistence type="predicted"/>
<sequence length="55" mass="6371">MLLRYSEYKTKGCPCKIYGKKPYTSEMTKDTVCEAHTKSQFINLFLSGRCEAKQD</sequence>
<evidence type="ECO:0000313" key="1">
    <source>
        <dbReference type="EMBL" id="CEK81377.1"/>
    </source>
</evidence>
<feature type="non-terminal residue" evidence="1">
    <location>
        <position position="55"/>
    </location>
</feature>
<accession>A0A0B7ALD6</accession>
<dbReference type="AlphaFoldDB" id="A0A0B7ALD6"/>